<dbReference type="PANTHER" id="PTHR12001:SF85">
    <property type="entry name" value="SHORT CHAIN ISOPRENYL DIPHOSPHATE SYNTHASE"/>
    <property type="match status" value="1"/>
</dbReference>
<dbReference type="GO" id="GO:0008299">
    <property type="term" value="P:isoprenoid biosynthetic process"/>
    <property type="evidence" value="ECO:0007669"/>
    <property type="project" value="InterPro"/>
</dbReference>
<evidence type="ECO:0000256" key="3">
    <source>
        <dbReference type="ARBA" id="ARBA00022679"/>
    </source>
</evidence>
<organism evidence="7">
    <name type="scientific">Actinoplanes teichomyceticus</name>
    <dbReference type="NCBI Taxonomy" id="1867"/>
    <lineage>
        <taxon>Bacteria</taxon>
        <taxon>Bacillati</taxon>
        <taxon>Actinomycetota</taxon>
        <taxon>Actinomycetes</taxon>
        <taxon>Micromonosporales</taxon>
        <taxon>Micromonosporaceae</taxon>
        <taxon>Actinoplanes</taxon>
    </lineage>
</organism>
<proteinExistence type="inferred from homology"/>
<dbReference type="PANTHER" id="PTHR12001">
    <property type="entry name" value="GERANYLGERANYL PYROPHOSPHATE SYNTHASE"/>
    <property type="match status" value="1"/>
</dbReference>
<evidence type="ECO:0000256" key="5">
    <source>
        <dbReference type="ARBA" id="ARBA00022842"/>
    </source>
</evidence>
<protein>
    <submittedName>
        <fullName evidence="7">Polyprenyl synthetase</fullName>
    </submittedName>
</protein>
<keyword evidence="3 6" id="KW-0808">Transferase</keyword>
<evidence type="ECO:0000313" key="7">
    <source>
        <dbReference type="EMBL" id="ANQ31719.1"/>
    </source>
</evidence>
<dbReference type="PROSITE" id="PS00444">
    <property type="entry name" value="POLYPRENYL_SYNTHASE_2"/>
    <property type="match status" value="1"/>
</dbReference>
<dbReference type="InterPro" id="IPR008949">
    <property type="entry name" value="Isoprenoid_synthase_dom_sf"/>
</dbReference>
<name>A0A1B1ESN3_ACTTI</name>
<gene>
    <name evidence="7" type="primary">tchmZ</name>
</gene>
<evidence type="ECO:0000256" key="4">
    <source>
        <dbReference type="ARBA" id="ARBA00022723"/>
    </source>
</evidence>
<dbReference type="PROSITE" id="PS00723">
    <property type="entry name" value="POLYPRENYL_SYNTHASE_1"/>
    <property type="match status" value="1"/>
</dbReference>
<dbReference type="SFLD" id="SFLDS00005">
    <property type="entry name" value="Isoprenoid_Synthase_Type_I"/>
    <property type="match status" value="1"/>
</dbReference>
<dbReference type="InterPro" id="IPR000092">
    <property type="entry name" value="Polyprenyl_synt"/>
</dbReference>
<dbReference type="Pfam" id="PF00348">
    <property type="entry name" value="polyprenyl_synt"/>
    <property type="match status" value="1"/>
</dbReference>
<dbReference type="InterPro" id="IPR033749">
    <property type="entry name" value="Polyprenyl_synt_CS"/>
</dbReference>
<reference evidence="7" key="1">
    <citation type="journal article" date="2016" name="Appl. Microbiol. Biotechnol.">
        <title>A gene cluster for the biosynthesis of moenomycin family antibiotics in the genome of teicoplanin producer Actinoplanes teichomyceticus.</title>
        <authorList>
            <person name="Horbal L."/>
            <person name="Ostash B."/>
            <person name="Luzhetskyy A."/>
            <person name="Walker S."/>
            <person name="Kalinowski J."/>
            <person name="Fedorenko V."/>
        </authorList>
    </citation>
    <scope>NUCLEOTIDE SEQUENCE</scope>
    <source>
        <strain evidence="7">NRRL-B16726</strain>
    </source>
</reference>
<comment type="similarity">
    <text evidence="2 6">Belongs to the FPP/GGPP synthase family.</text>
</comment>
<sequence>MNEAIATDPLETSRQVARHGVDDVVVRFLEQVHRKCDEEGWQYGLSRVESFLFGSGKRVRPMFCHLGWRSGGGPDAPGIVQVAAALEMFHAFALIHDDVMDNSETRRGQPTLHVSLTRRHEELGWRGQPADFGRSAAILWGDLCLTWADELFHGADLPPERMRRAVELFRQMRSEVLLGQYLDIRGTATAADPAMCYRILLLKSARYTVERPLQIGAALAGADESTLEVLSRYGVALGVAFQLRDDILGAFGDDAETGKSATTDLRDGKSTVLIAMTREAASPAQRKVLDRWYGNPDLDGESVAALRQVIVETGSLRQVEQVIAERTEEAVAALAGGDLPGEARRGLIAMAHLLGSRTS</sequence>
<dbReference type="GO" id="GO:0046872">
    <property type="term" value="F:metal ion binding"/>
    <property type="evidence" value="ECO:0007669"/>
    <property type="project" value="UniProtKB-KW"/>
</dbReference>
<dbReference type="CDD" id="cd00685">
    <property type="entry name" value="Trans_IPPS_HT"/>
    <property type="match status" value="1"/>
</dbReference>
<dbReference type="AlphaFoldDB" id="A0A1B1ESN3"/>
<keyword evidence="5" id="KW-0460">Magnesium</keyword>
<evidence type="ECO:0000256" key="1">
    <source>
        <dbReference type="ARBA" id="ARBA00001946"/>
    </source>
</evidence>
<accession>A0A1B1ESN3</accession>
<dbReference type="GO" id="GO:0004659">
    <property type="term" value="F:prenyltransferase activity"/>
    <property type="evidence" value="ECO:0007669"/>
    <property type="project" value="InterPro"/>
</dbReference>
<dbReference type="Gene3D" id="1.10.600.10">
    <property type="entry name" value="Farnesyl Diphosphate Synthase"/>
    <property type="match status" value="1"/>
</dbReference>
<dbReference type="EMBL" id="KU726098">
    <property type="protein sequence ID" value="ANQ31719.1"/>
    <property type="molecule type" value="Genomic_DNA"/>
</dbReference>
<evidence type="ECO:0000256" key="6">
    <source>
        <dbReference type="RuleBase" id="RU004466"/>
    </source>
</evidence>
<evidence type="ECO:0000256" key="2">
    <source>
        <dbReference type="ARBA" id="ARBA00006706"/>
    </source>
</evidence>
<dbReference type="SUPFAM" id="SSF48576">
    <property type="entry name" value="Terpenoid synthases"/>
    <property type="match status" value="1"/>
</dbReference>
<dbReference type="SFLD" id="SFLDG01017">
    <property type="entry name" value="Polyprenyl_Transferase_Like"/>
    <property type="match status" value="1"/>
</dbReference>
<comment type="cofactor">
    <cofactor evidence="1">
        <name>Mg(2+)</name>
        <dbReference type="ChEBI" id="CHEBI:18420"/>
    </cofactor>
</comment>
<keyword evidence="4" id="KW-0479">Metal-binding</keyword>